<dbReference type="Pfam" id="PF14266">
    <property type="entry name" value="YceG_bac"/>
    <property type="match status" value="2"/>
</dbReference>
<protein>
    <submittedName>
        <fullName evidence="2">Tellurium resistance protein</fullName>
    </submittedName>
</protein>
<feature type="domain" description="Putative component of 'biosynthetic module'" evidence="1">
    <location>
        <begin position="14"/>
        <end position="278"/>
    </location>
</feature>
<comment type="caution">
    <text evidence="2">The sequence shown here is derived from an EMBL/GenBank/DDBJ whole genome shotgun (WGS) entry which is preliminary data.</text>
</comment>
<evidence type="ECO:0000313" key="2">
    <source>
        <dbReference type="EMBL" id="RXI56387.1"/>
    </source>
</evidence>
<sequence length="549" mass="64879">MVNTNKIINSKIIKTNNVFDDILLPLNKRNGFIKSNPPIVPTYFYRYIGITKNQDEYYNNLYKLDKNLSDLNNLYLKFISNIPFNTDYELIKKTANLWGNLDPFNDKKKIFLLSSIKLVKALPLFPNELTQTSINEAFNYIFNLYIKNTQNINATKIKNFTLKILTWINKFIPNLFQNVDYNKNETNDIFNPKIIYYGNIKNHEIYFLIFLSKIGCDILYINSYSDGAFLEIDKENTYSNIIELNTKSPLKDFPKREVISRTETIAFKASNEIEEIIYDEESGLYKPWQFESYNVEPVTLKTTYDELKILWNEEARMRTGFKIENGTIYIPNIFAKISGVTEDINIYWKDLSYFKLIGANLFISNLPFTEINYSKHDLYRLSYLINNDGYLHEDSLIKSEFYKFSYLKTSLQKTIIKKINDMFELPLFKKEVNKEFKLKILMTILNIDKNLIELLQSFDYPFKIPKLIIYSKDENSFSDEDSIIITFLNLIGFDILIITPTGYNNIENQIPRKYYDIHKFEKINLNLELANLDNINKKKFSFLSKLFKI</sequence>
<dbReference type="EMBL" id="QMAU01000034">
    <property type="protein sequence ID" value="RXI56387.1"/>
    <property type="molecule type" value="Genomic_DNA"/>
</dbReference>
<evidence type="ECO:0000259" key="1">
    <source>
        <dbReference type="Pfam" id="PF14266"/>
    </source>
</evidence>
<dbReference type="RefSeq" id="WP_039261880.1">
    <property type="nucleotide sequence ID" value="NZ_JSWD01000105.1"/>
</dbReference>
<name>A0ABY0ETH2_CLOTA</name>
<gene>
    <name evidence="2" type="ORF">DP131_07525</name>
</gene>
<feature type="domain" description="Putative component of 'biosynthetic module'" evidence="1">
    <location>
        <begin position="301"/>
        <end position="519"/>
    </location>
</feature>
<dbReference type="InterPro" id="IPR025647">
    <property type="entry name" value="YceG_bac"/>
</dbReference>
<proteinExistence type="predicted"/>
<accession>A0ABY0ETH2</accession>
<reference evidence="2 3" key="1">
    <citation type="submission" date="2018-06" db="EMBL/GenBank/DDBJ databases">
        <title>Genome conservation of Clostridium tetani.</title>
        <authorList>
            <person name="Bruggemann H."/>
            <person name="Popoff M.R."/>
        </authorList>
    </citation>
    <scope>NUCLEOTIDE SEQUENCE [LARGE SCALE GENOMIC DNA]</scope>
    <source>
        <strain evidence="2 3">63.05</strain>
    </source>
</reference>
<organism evidence="2 3">
    <name type="scientific">Clostridium tetani</name>
    <dbReference type="NCBI Taxonomy" id="1513"/>
    <lineage>
        <taxon>Bacteria</taxon>
        <taxon>Bacillati</taxon>
        <taxon>Bacillota</taxon>
        <taxon>Clostridia</taxon>
        <taxon>Eubacteriales</taxon>
        <taxon>Clostridiaceae</taxon>
        <taxon>Clostridium</taxon>
    </lineage>
</organism>
<evidence type="ECO:0000313" key="3">
    <source>
        <dbReference type="Proteomes" id="UP000290273"/>
    </source>
</evidence>
<dbReference type="Proteomes" id="UP000290273">
    <property type="component" value="Unassembled WGS sequence"/>
</dbReference>